<dbReference type="Proteomes" id="UP001396334">
    <property type="component" value="Unassembled WGS sequence"/>
</dbReference>
<keyword evidence="2" id="KW-1185">Reference proteome</keyword>
<evidence type="ECO:0000313" key="1">
    <source>
        <dbReference type="EMBL" id="KAK9032903.1"/>
    </source>
</evidence>
<evidence type="ECO:0000313" key="2">
    <source>
        <dbReference type="Proteomes" id="UP001396334"/>
    </source>
</evidence>
<accession>A0ABR2T6W4</accession>
<comment type="caution">
    <text evidence="1">The sequence shown here is derived from an EMBL/GenBank/DDBJ whole genome shotgun (WGS) entry which is preliminary data.</text>
</comment>
<dbReference type="EMBL" id="JBBPBN010000008">
    <property type="protein sequence ID" value="KAK9032903.1"/>
    <property type="molecule type" value="Genomic_DNA"/>
</dbReference>
<reference evidence="1 2" key="1">
    <citation type="journal article" date="2024" name="G3 (Bethesda)">
        <title>Genome assembly of Hibiscus sabdariffa L. provides insights into metabolisms of medicinal natural products.</title>
        <authorList>
            <person name="Kim T."/>
        </authorList>
    </citation>
    <scope>NUCLEOTIDE SEQUENCE [LARGE SCALE GENOMIC DNA]</scope>
    <source>
        <strain evidence="1">TK-2024</strain>
        <tissue evidence="1">Old leaves</tissue>
    </source>
</reference>
<organism evidence="1 2">
    <name type="scientific">Hibiscus sabdariffa</name>
    <name type="common">roselle</name>
    <dbReference type="NCBI Taxonomy" id="183260"/>
    <lineage>
        <taxon>Eukaryota</taxon>
        <taxon>Viridiplantae</taxon>
        <taxon>Streptophyta</taxon>
        <taxon>Embryophyta</taxon>
        <taxon>Tracheophyta</taxon>
        <taxon>Spermatophyta</taxon>
        <taxon>Magnoliopsida</taxon>
        <taxon>eudicotyledons</taxon>
        <taxon>Gunneridae</taxon>
        <taxon>Pentapetalae</taxon>
        <taxon>rosids</taxon>
        <taxon>malvids</taxon>
        <taxon>Malvales</taxon>
        <taxon>Malvaceae</taxon>
        <taxon>Malvoideae</taxon>
        <taxon>Hibiscus</taxon>
    </lineage>
</organism>
<sequence>MDGLISFCSADLTLTEVELRGTDVDLMVSIGTIFYLSYRQSDNGAPAKGAYRGLYTRGGGIRLVMAAKGQCALCTHLVATVLNFNCTDLLEAYAAYLGITSLHRNNSPVNIISSIIANCKLL</sequence>
<name>A0ABR2T6W4_9ROSI</name>
<protein>
    <submittedName>
        <fullName evidence="1">Uncharacterized protein</fullName>
    </submittedName>
</protein>
<gene>
    <name evidence="1" type="ORF">V6N11_017945</name>
</gene>
<proteinExistence type="predicted"/>